<protein>
    <submittedName>
        <fullName evidence="1 3">Uncharacterized protein</fullName>
    </submittedName>
</protein>
<dbReference type="EMBL" id="UYWY01020191">
    <property type="protein sequence ID" value="VDM40807.1"/>
    <property type="molecule type" value="Genomic_DNA"/>
</dbReference>
<accession>A0A183ULW6</accession>
<name>A0A183ULW6_TOXCA</name>
<dbReference type="Proteomes" id="UP000050794">
    <property type="component" value="Unassembled WGS sequence"/>
</dbReference>
<reference evidence="1 2" key="2">
    <citation type="submission" date="2018-11" db="EMBL/GenBank/DDBJ databases">
        <authorList>
            <consortium name="Pathogen Informatics"/>
        </authorList>
    </citation>
    <scope>NUCLEOTIDE SEQUENCE [LARGE SCALE GENOMIC DNA]</scope>
</reference>
<dbReference type="WBParaSite" id="TCNE_0000948601-mRNA-1">
    <property type="protein sequence ID" value="TCNE_0000948601-mRNA-1"/>
    <property type="gene ID" value="TCNE_0000948601"/>
</dbReference>
<evidence type="ECO:0000313" key="1">
    <source>
        <dbReference type="EMBL" id="VDM40807.1"/>
    </source>
</evidence>
<evidence type="ECO:0000313" key="2">
    <source>
        <dbReference type="Proteomes" id="UP000050794"/>
    </source>
</evidence>
<dbReference type="AlphaFoldDB" id="A0A183ULW6"/>
<evidence type="ECO:0000313" key="3">
    <source>
        <dbReference type="WBParaSite" id="TCNE_0000948601-mRNA-1"/>
    </source>
</evidence>
<proteinExistence type="predicted"/>
<reference evidence="3" key="1">
    <citation type="submission" date="2016-06" db="UniProtKB">
        <authorList>
            <consortium name="WormBaseParasite"/>
        </authorList>
    </citation>
    <scope>IDENTIFICATION</scope>
</reference>
<sequence>MSSTPWYNFRRDLLRSPSTSALLTQTQDPHAKYGLTELRARSTKRHFGGGEGNLDLKKRTREGIMLDTGWVVFESEPDENLRSICCDEARKDCNCALFSWSRHLEEIENLSWLQHSVQIGKRLLR</sequence>
<organism evidence="2 3">
    <name type="scientific">Toxocara canis</name>
    <name type="common">Canine roundworm</name>
    <dbReference type="NCBI Taxonomy" id="6265"/>
    <lineage>
        <taxon>Eukaryota</taxon>
        <taxon>Metazoa</taxon>
        <taxon>Ecdysozoa</taxon>
        <taxon>Nematoda</taxon>
        <taxon>Chromadorea</taxon>
        <taxon>Rhabditida</taxon>
        <taxon>Spirurina</taxon>
        <taxon>Ascaridomorpha</taxon>
        <taxon>Ascaridoidea</taxon>
        <taxon>Toxocaridae</taxon>
        <taxon>Toxocara</taxon>
    </lineage>
</organism>
<keyword evidence="2" id="KW-1185">Reference proteome</keyword>
<gene>
    <name evidence="1" type="ORF">TCNE_LOCUS9486</name>
</gene>